<keyword evidence="2 7" id="KW-0699">rRNA-binding</keyword>
<organism evidence="8">
    <name type="scientific">Phacus pleuronectes</name>
    <dbReference type="NCBI Taxonomy" id="102908"/>
    <lineage>
        <taxon>Eukaryota</taxon>
        <taxon>Discoba</taxon>
        <taxon>Euglenozoa</taxon>
        <taxon>Euglenida</taxon>
        <taxon>Spirocuta</taxon>
        <taxon>Euglenophyceae</taxon>
        <taxon>Euglenales</taxon>
        <taxon>Phacaceae</taxon>
        <taxon>Phacus</taxon>
    </lineage>
</organism>
<evidence type="ECO:0000256" key="7">
    <source>
        <dbReference type="HAMAP-Rule" id="MF_01310"/>
    </source>
</evidence>
<name>A0A3G3LLU3_9EUGL</name>
<dbReference type="NCBIfam" id="TIGR03632">
    <property type="entry name" value="uS11_bact"/>
    <property type="match status" value="1"/>
</dbReference>
<dbReference type="EMBL" id="MH898673">
    <property type="protein sequence ID" value="AYQ93685.1"/>
    <property type="molecule type" value="Genomic_DNA"/>
</dbReference>
<evidence type="ECO:0000256" key="5">
    <source>
        <dbReference type="ARBA" id="ARBA00023274"/>
    </source>
</evidence>
<geneLocation type="chloroplast" evidence="8"/>
<dbReference type="GO" id="GO:0019843">
    <property type="term" value="F:rRNA binding"/>
    <property type="evidence" value="ECO:0007669"/>
    <property type="project" value="UniProtKB-UniRule"/>
</dbReference>
<dbReference type="GO" id="GO:0003735">
    <property type="term" value="F:structural constituent of ribosome"/>
    <property type="evidence" value="ECO:0007669"/>
    <property type="project" value="InterPro"/>
</dbReference>
<dbReference type="PANTHER" id="PTHR11759">
    <property type="entry name" value="40S RIBOSOMAL PROTEIN S14/30S RIBOSOMAL PROTEIN S11"/>
    <property type="match status" value="1"/>
</dbReference>
<dbReference type="PIRSF" id="PIRSF002131">
    <property type="entry name" value="Ribosomal_S11"/>
    <property type="match status" value="1"/>
</dbReference>
<dbReference type="GO" id="GO:0005840">
    <property type="term" value="C:ribosome"/>
    <property type="evidence" value="ECO:0007669"/>
    <property type="project" value="UniProtKB-KW"/>
</dbReference>
<evidence type="ECO:0000313" key="8">
    <source>
        <dbReference type="EMBL" id="AYQ93685.1"/>
    </source>
</evidence>
<comment type="subcellular location">
    <subcellularLocation>
        <location evidence="7">Plastid</location>
        <location evidence="7">Chloroplast</location>
    </subcellularLocation>
</comment>
<comment type="similarity">
    <text evidence="1 7">Belongs to the universal ribosomal protein uS11 family.</text>
</comment>
<gene>
    <name evidence="7" type="primary">rps11</name>
</gene>
<dbReference type="GO" id="GO:0009507">
    <property type="term" value="C:chloroplast"/>
    <property type="evidence" value="ECO:0007669"/>
    <property type="project" value="UniProtKB-SubCell"/>
</dbReference>
<keyword evidence="5 7" id="KW-0687">Ribonucleoprotein</keyword>
<dbReference type="InterPro" id="IPR001971">
    <property type="entry name" value="Ribosomal_uS11"/>
</dbReference>
<evidence type="ECO:0000256" key="2">
    <source>
        <dbReference type="ARBA" id="ARBA00022730"/>
    </source>
</evidence>
<sequence>MIKQKKISSSKLVKKKLFRAIIHFLNSSFNNTIISITDLNGNVLFWSSAGNCGFKGSRKSTPFASQIVSETVLRKVVEYGIKQLEINISGISSGRDSAIRSVQNFGLSITVIRDVTSIPHNGCRPKKKRRV</sequence>
<dbReference type="NCBIfam" id="NF003698">
    <property type="entry name" value="PRK05309.1"/>
    <property type="match status" value="1"/>
</dbReference>
<accession>A0A3G3LLU3</accession>
<comment type="subunit">
    <text evidence="7">Part of the 30S ribosomal subunit.</text>
</comment>
<keyword evidence="4 7" id="KW-0689">Ribosomal protein</keyword>
<dbReference type="HAMAP" id="MF_01310">
    <property type="entry name" value="Ribosomal_uS11"/>
    <property type="match status" value="1"/>
</dbReference>
<dbReference type="SUPFAM" id="SSF53137">
    <property type="entry name" value="Translational machinery components"/>
    <property type="match status" value="1"/>
</dbReference>
<dbReference type="AlphaFoldDB" id="A0A3G3LLU3"/>
<protein>
    <recommendedName>
        <fullName evidence="6 7">Small ribosomal subunit protein uS11c</fullName>
    </recommendedName>
</protein>
<reference evidence="8" key="1">
    <citation type="journal article" date="2018" name="Sci. Rep.">
        <title>Dynamic evolution of inverted repeats in Euglenophyta plastid genomes.</title>
        <authorList>
            <person name="Karnkowska A."/>
            <person name="Bennett M.S."/>
            <person name="Triemer R.E."/>
        </authorList>
    </citation>
    <scope>NUCLEOTIDE SEQUENCE</scope>
</reference>
<dbReference type="GO" id="GO:1990904">
    <property type="term" value="C:ribonucleoprotein complex"/>
    <property type="evidence" value="ECO:0007669"/>
    <property type="project" value="UniProtKB-KW"/>
</dbReference>
<proteinExistence type="inferred from homology"/>
<evidence type="ECO:0000256" key="3">
    <source>
        <dbReference type="ARBA" id="ARBA00022884"/>
    </source>
</evidence>
<evidence type="ECO:0000256" key="1">
    <source>
        <dbReference type="ARBA" id="ARBA00006194"/>
    </source>
</evidence>
<keyword evidence="8" id="KW-0934">Plastid</keyword>
<dbReference type="GO" id="GO:0006412">
    <property type="term" value="P:translation"/>
    <property type="evidence" value="ECO:0007669"/>
    <property type="project" value="UniProtKB-UniRule"/>
</dbReference>
<keyword evidence="8" id="KW-0150">Chloroplast</keyword>
<evidence type="ECO:0000256" key="4">
    <source>
        <dbReference type="ARBA" id="ARBA00022980"/>
    </source>
</evidence>
<dbReference type="InterPro" id="IPR019981">
    <property type="entry name" value="Ribosomal_uS11_bac-type"/>
</dbReference>
<keyword evidence="3 7" id="KW-0694">RNA-binding</keyword>
<dbReference type="Gene3D" id="3.30.420.80">
    <property type="entry name" value="Ribosomal protein S11"/>
    <property type="match status" value="1"/>
</dbReference>
<evidence type="ECO:0000256" key="6">
    <source>
        <dbReference type="ARBA" id="ARBA00035260"/>
    </source>
</evidence>
<dbReference type="InterPro" id="IPR036967">
    <property type="entry name" value="Ribosomal_uS11_sf"/>
</dbReference>
<dbReference type="Pfam" id="PF00411">
    <property type="entry name" value="Ribosomal_S11"/>
    <property type="match status" value="1"/>
</dbReference>